<comment type="subcellular location">
    <subcellularLocation>
        <location evidence="1">Membrane</location>
        <topology evidence="1">Multi-pass membrane protein</topology>
    </subcellularLocation>
</comment>
<dbReference type="Gene3D" id="3.40.50.300">
    <property type="entry name" value="P-loop containing nucleotide triphosphate hydrolases"/>
    <property type="match status" value="1"/>
</dbReference>
<keyword evidence="4 7" id="KW-1133">Transmembrane helix</keyword>
<reference evidence="10" key="1">
    <citation type="journal article" date="2023" name="Proc. Natl. Acad. Sci. U.S.A.">
        <title>Genomic and structural basis for evolution of tropane alkaloid biosynthesis.</title>
        <authorList>
            <person name="Wanga Y.-J."/>
            <person name="Taina T."/>
            <person name="Yua J.-Y."/>
            <person name="Lia J."/>
            <person name="Xua B."/>
            <person name="Chenc J."/>
            <person name="D'Auriad J.C."/>
            <person name="Huanga J.-P."/>
            <person name="Huanga S.-X."/>
        </authorList>
    </citation>
    <scope>NUCLEOTIDE SEQUENCE [LARGE SCALE GENOMIC DNA]</scope>
    <source>
        <strain evidence="10">cv. KIB-2019</strain>
    </source>
</reference>
<keyword evidence="10" id="KW-1185">Reference proteome</keyword>
<evidence type="ECO:0000256" key="3">
    <source>
        <dbReference type="ARBA" id="ARBA00022692"/>
    </source>
</evidence>
<name>A0A9Q1RMY5_9SOLA</name>
<comment type="similarity">
    <text evidence="2">Belongs to the ABC transporter superfamily. ABCA family. CPR flippase (TC 3.A.1.211) subfamily.</text>
</comment>
<dbReference type="InterPro" id="IPR027417">
    <property type="entry name" value="P-loop_NTPase"/>
</dbReference>
<protein>
    <recommendedName>
        <fullName evidence="8">ABC transporter domain-containing protein</fullName>
    </recommendedName>
</protein>
<feature type="compositionally biased region" description="Polar residues" evidence="6">
    <location>
        <begin position="540"/>
        <end position="552"/>
    </location>
</feature>
<dbReference type="InterPro" id="IPR003439">
    <property type="entry name" value="ABC_transporter-like_ATP-bd"/>
</dbReference>
<feature type="transmembrane region" description="Helical" evidence="7">
    <location>
        <begin position="382"/>
        <end position="402"/>
    </location>
</feature>
<sequence length="773" mass="86887">MAHFLNQTNALFRKNLIYHKRHVRSHLKVILFPAVLFILLGVLQSYSNKAKREKIVPVFPDEFPPLLQIPSPQFRAVMTDSMPFSGLPDASCRGTGSCPATVLITGNNRTLGESVAGKMFVDSSEPNSTTDFETIADGIFGTNFSYYTKYSGLLFHIRPQCSAAIPSHFRNFTSQTDVICVEGLNLWHNSSAEINDELFKGFREGNTEGKLNEVLAAYDFLDTSEENFNVNIQFNSTYEDNHLSDEPQLLRIPRAENMVTNAYLQLLRGSATKMVLDFVAEMPIPGGFERPGDISTFLNIVFFTWVILQVFPVILSSLVYEKQRKLRIMMKMHGLGDVPYWMITYSYFLVISLIYMCCYFGFGVLTGLTIFKLNSYGVQCIFYFVFTNLQISMAFLLAAVFSNLKTASVVAYTIVFGTGILAFLLFQPLVDDASFPRGWLILMELYPGFSLYRGLYELSQYARGGFRVGTYGMFWEYLSNINNGMREVLIIMSIEWVVFLIVSYYLDQVISSGSGNRRSLLFFLPNSQRKHLTSLDKPSKQSSESSVQIENNDVSEEREKVEELLEKAHSNYSAICYNLKKMYPGKDGNPDKFAVKGLSLALPRGECFGMLGPNGAGKTTFISMMTGLLEPSSGSAYVEGLNLRTQMNEIYGSMGVCPQHDLLWDTLTGREHLLFYGRLKNLKGAALSQAVEKSLKSFNLCQGGVADRLAKKYSGGMRRRLSVAISLIGDPKVVYMDEPSTGLDPASRKMLWDVVKHAKQDRAIILTSTYLYS</sequence>
<accession>A0A9Q1RMY5</accession>
<feature type="transmembrane region" description="Helical" evidence="7">
    <location>
        <begin position="340"/>
        <end position="362"/>
    </location>
</feature>
<evidence type="ECO:0000256" key="7">
    <source>
        <dbReference type="SAM" id="Phobius"/>
    </source>
</evidence>
<dbReference type="SUPFAM" id="SSF52540">
    <property type="entry name" value="P-loop containing nucleoside triphosphate hydrolases"/>
    <property type="match status" value="1"/>
</dbReference>
<keyword evidence="3 7" id="KW-0812">Transmembrane</keyword>
<dbReference type="GO" id="GO:0005319">
    <property type="term" value="F:lipid transporter activity"/>
    <property type="evidence" value="ECO:0007669"/>
    <property type="project" value="TreeGrafter"/>
</dbReference>
<dbReference type="PANTHER" id="PTHR19229:SF211">
    <property type="entry name" value="ABC TRANSPORTER A FAMILY MEMBER 7-LIKE ISOFORM X1"/>
    <property type="match status" value="1"/>
</dbReference>
<dbReference type="GO" id="GO:0140359">
    <property type="term" value="F:ABC-type transporter activity"/>
    <property type="evidence" value="ECO:0007669"/>
    <property type="project" value="InterPro"/>
</dbReference>
<dbReference type="InterPro" id="IPR026082">
    <property type="entry name" value="ABCA"/>
</dbReference>
<feature type="transmembrane region" description="Helical" evidence="7">
    <location>
        <begin position="488"/>
        <end position="506"/>
    </location>
</feature>
<organism evidence="9 10">
    <name type="scientific">Anisodus acutangulus</name>
    <dbReference type="NCBI Taxonomy" id="402998"/>
    <lineage>
        <taxon>Eukaryota</taxon>
        <taxon>Viridiplantae</taxon>
        <taxon>Streptophyta</taxon>
        <taxon>Embryophyta</taxon>
        <taxon>Tracheophyta</taxon>
        <taxon>Spermatophyta</taxon>
        <taxon>Magnoliopsida</taxon>
        <taxon>eudicotyledons</taxon>
        <taxon>Gunneridae</taxon>
        <taxon>Pentapetalae</taxon>
        <taxon>asterids</taxon>
        <taxon>lamiids</taxon>
        <taxon>Solanales</taxon>
        <taxon>Solanaceae</taxon>
        <taxon>Solanoideae</taxon>
        <taxon>Hyoscyameae</taxon>
        <taxon>Anisodus</taxon>
    </lineage>
</organism>
<evidence type="ECO:0000313" key="9">
    <source>
        <dbReference type="EMBL" id="KAJ8563226.1"/>
    </source>
</evidence>
<evidence type="ECO:0000256" key="4">
    <source>
        <dbReference type="ARBA" id="ARBA00022989"/>
    </source>
</evidence>
<dbReference type="EMBL" id="JAJAGQ010000005">
    <property type="protein sequence ID" value="KAJ8563226.1"/>
    <property type="molecule type" value="Genomic_DNA"/>
</dbReference>
<evidence type="ECO:0000256" key="5">
    <source>
        <dbReference type="ARBA" id="ARBA00023136"/>
    </source>
</evidence>
<dbReference type="PANTHER" id="PTHR19229">
    <property type="entry name" value="ATP-BINDING CASSETTE TRANSPORTER SUBFAMILY A ABCA"/>
    <property type="match status" value="1"/>
</dbReference>
<dbReference type="PROSITE" id="PS50893">
    <property type="entry name" value="ABC_TRANSPORTER_2"/>
    <property type="match status" value="1"/>
</dbReference>
<evidence type="ECO:0000259" key="8">
    <source>
        <dbReference type="PROSITE" id="PS50893"/>
    </source>
</evidence>
<feature type="domain" description="ABC transporter" evidence="8">
    <location>
        <begin position="577"/>
        <end position="771"/>
    </location>
</feature>
<comment type="caution">
    <text evidence="9">The sequence shown here is derived from an EMBL/GenBank/DDBJ whole genome shotgun (WGS) entry which is preliminary data.</text>
</comment>
<feature type="transmembrane region" description="Helical" evidence="7">
    <location>
        <begin position="297"/>
        <end position="320"/>
    </location>
</feature>
<proteinExistence type="inferred from homology"/>
<dbReference type="InterPro" id="IPR013525">
    <property type="entry name" value="ABC2_TM"/>
</dbReference>
<feature type="transmembrane region" description="Helical" evidence="7">
    <location>
        <begin position="438"/>
        <end position="456"/>
    </location>
</feature>
<gene>
    <name evidence="9" type="ORF">K7X08_031678</name>
</gene>
<dbReference type="AlphaFoldDB" id="A0A9Q1RMY5"/>
<keyword evidence="5 7" id="KW-0472">Membrane</keyword>
<dbReference type="GO" id="GO:0016887">
    <property type="term" value="F:ATP hydrolysis activity"/>
    <property type="evidence" value="ECO:0007669"/>
    <property type="project" value="InterPro"/>
</dbReference>
<feature type="transmembrane region" description="Helical" evidence="7">
    <location>
        <begin position="29"/>
        <end position="47"/>
    </location>
</feature>
<feature type="region of interest" description="Disordered" evidence="6">
    <location>
        <begin position="533"/>
        <end position="558"/>
    </location>
</feature>
<dbReference type="GO" id="GO:0005524">
    <property type="term" value="F:ATP binding"/>
    <property type="evidence" value="ECO:0007669"/>
    <property type="project" value="InterPro"/>
</dbReference>
<evidence type="ECO:0000256" key="6">
    <source>
        <dbReference type="SAM" id="MobiDB-lite"/>
    </source>
</evidence>
<dbReference type="Pfam" id="PF12698">
    <property type="entry name" value="ABC2_membrane_3"/>
    <property type="match status" value="1"/>
</dbReference>
<dbReference type="Proteomes" id="UP001152561">
    <property type="component" value="Unassembled WGS sequence"/>
</dbReference>
<evidence type="ECO:0000256" key="2">
    <source>
        <dbReference type="ARBA" id="ARBA00008526"/>
    </source>
</evidence>
<dbReference type="CDD" id="cd03263">
    <property type="entry name" value="ABC_subfamily_A"/>
    <property type="match status" value="1"/>
</dbReference>
<dbReference type="GO" id="GO:0016020">
    <property type="term" value="C:membrane"/>
    <property type="evidence" value="ECO:0007669"/>
    <property type="project" value="UniProtKB-SubCell"/>
</dbReference>
<dbReference type="Pfam" id="PF00005">
    <property type="entry name" value="ABC_tran"/>
    <property type="match status" value="1"/>
</dbReference>
<evidence type="ECO:0000256" key="1">
    <source>
        <dbReference type="ARBA" id="ARBA00004141"/>
    </source>
</evidence>
<dbReference type="PROSITE" id="PS00211">
    <property type="entry name" value="ABC_TRANSPORTER_1"/>
    <property type="match status" value="1"/>
</dbReference>
<evidence type="ECO:0000313" key="10">
    <source>
        <dbReference type="Proteomes" id="UP001152561"/>
    </source>
</evidence>
<dbReference type="OrthoDB" id="8061355at2759"/>
<feature type="transmembrane region" description="Helical" evidence="7">
    <location>
        <begin position="409"/>
        <end position="426"/>
    </location>
</feature>
<dbReference type="InterPro" id="IPR017871">
    <property type="entry name" value="ABC_transporter-like_CS"/>
</dbReference>